<dbReference type="Proteomes" id="UP000220922">
    <property type="component" value="Unassembled WGS sequence"/>
</dbReference>
<dbReference type="PROSITE" id="PS51084">
    <property type="entry name" value="HIT_2"/>
    <property type="match status" value="1"/>
</dbReference>
<dbReference type="GO" id="GO:0000166">
    <property type="term" value="F:nucleotide binding"/>
    <property type="evidence" value="ECO:0007669"/>
    <property type="project" value="UniProtKB-KW"/>
</dbReference>
<dbReference type="GO" id="GO:0016787">
    <property type="term" value="F:hydrolase activity"/>
    <property type="evidence" value="ECO:0007669"/>
    <property type="project" value="UniProtKB-KW"/>
</dbReference>
<comment type="caution">
    <text evidence="6">The sequence shown here is derived from an EMBL/GenBank/DDBJ whole genome shotgun (WGS) entry which is preliminary data.</text>
</comment>
<dbReference type="EMBL" id="LYXE01000172">
    <property type="protein sequence ID" value="PDV96896.1"/>
    <property type="molecule type" value="Genomic_DNA"/>
</dbReference>
<organism evidence="6 7">
    <name type="scientific">Candidatus Chloroploca asiatica</name>
    <dbReference type="NCBI Taxonomy" id="1506545"/>
    <lineage>
        <taxon>Bacteria</taxon>
        <taxon>Bacillati</taxon>
        <taxon>Chloroflexota</taxon>
        <taxon>Chloroflexia</taxon>
        <taxon>Chloroflexales</taxon>
        <taxon>Chloroflexineae</taxon>
        <taxon>Oscillochloridaceae</taxon>
        <taxon>Candidatus Chloroploca</taxon>
    </lineage>
</organism>
<feature type="domain" description="HIT" evidence="5">
    <location>
        <begin position="25"/>
        <end position="137"/>
    </location>
</feature>
<dbReference type="InterPro" id="IPR011146">
    <property type="entry name" value="HIT-like"/>
</dbReference>
<evidence type="ECO:0000256" key="2">
    <source>
        <dbReference type="PIRSR" id="PIRSR639383-1"/>
    </source>
</evidence>
<protein>
    <submittedName>
        <fullName evidence="6">HIT family hydrolase</fullName>
    </submittedName>
</protein>
<name>A0A2H3KP29_9CHLR</name>
<dbReference type="SUPFAM" id="SSF54197">
    <property type="entry name" value="HIT-like"/>
    <property type="match status" value="1"/>
</dbReference>
<evidence type="ECO:0000256" key="4">
    <source>
        <dbReference type="PROSITE-ProRule" id="PRU00464"/>
    </source>
</evidence>
<keyword evidence="6" id="KW-0378">Hydrolase</keyword>
<dbReference type="InterPro" id="IPR039383">
    <property type="entry name" value="FHIT"/>
</dbReference>
<feature type="binding site" evidence="3">
    <location>
        <position position="54"/>
    </location>
    <ligand>
        <name>substrate</name>
    </ligand>
</feature>
<evidence type="ECO:0000313" key="6">
    <source>
        <dbReference type="EMBL" id="PDV96896.1"/>
    </source>
</evidence>
<dbReference type="InterPro" id="IPR036265">
    <property type="entry name" value="HIT-like_sf"/>
</dbReference>
<dbReference type="PANTHER" id="PTHR42997:SF1">
    <property type="entry name" value="AP-4-A PHOSPHORYLASE"/>
    <property type="match status" value="1"/>
</dbReference>
<dbReference type="InterPro" id="IPR052908">
    <property type="entry name" value="AP-4-A_phosphorylase"/>
</dbReference>
<feature type="active site" description="Tele-AMP-histidine intermediate" evidence="2">
    <location>
        <position position="124"/>
    </location>
</feature>
<proteinExistence type="predicted"/>
<evidence type="ECO:0000259" key="5">
    <source>
        <dbReference type="PROSITE" id="PS51084"/>
    </source>
</evidence>
<evidence type="ECO:0000256" key="3">
    <source>
        <dbReference type="PIRSR" id="PIRSR639383-2"/>
    </source>
</evidence>
<keyword evidence="7" id="KW-1185">Reference proteome</keyword>
<dbReference type="PANTHER" id="PTHR42997">
    <property type="entry name" value="HIT FAMILY HYDROLASE"/>
    <property type="match status" value="1"/>
</dbReference>
<feature type="binding site" evidence="3">
    <location>
        <position position="126"/>
    </location>
    <ligand>
        <name>substrate</name>
    </ligand>
</feature>
<dbReference type="OrthoDB" id="9784774at2"/>
<sequence length="171" mass="19369">METKFTPWRMNYIKRDPALSEDDCVFCAIADAPPDHDPEHLILYRGRQCFIVLNLYPYNTAHTMVIPYLHTADLAGLDAATAQELFDLTRWCVTILQAEYQPHGFNLGMNLGRIAGAGIAEHLHMHIVPRWNGDTNFMPIVGTTKLIPEELNATYARLRPHFTDKGVSATF</sequence>
<feature type="short sequence motif" description="Histidine triad motif" evidence="4">
    <location>
        <begin position="122"/>
        <end position="126"/>
    </location>
</feature>
<dbReference type="Pfam" id="PF01230">
    <property type="entry name" value="HIT"/>
    <property type="match status" value="1"/>
</dbReference>
<dbReference type="RefSeq" id="WP_097654986.1">
    <property type="nucleotide sequence ID" value="NZ_LYXE01000172.1"/>
</dbReference>
<dbReference type="Gene3D" id="3.30.428.10">
    <property type="entry name" value="HIT-like"/>
    <property type="match status" value="1"/>
</dbReference>
<evidence type="ECO:0000256" key="1">
    <source>
        <dbReference type="ARBA" id="ARBA00022741"/>
    </source>
</evidence>
<keyword evidence="1" id="KW-0547">Nucleotide-binding</keyword>
<dbReference type="AlphaFoldDB" id="A0A2H3KP29"/>
<dbReference type="CDD" id="cd01275">
    <property type="entry name" value="FHIT"/>
    <property type="match status" value="1"/>
</dbReference>
<evidence type="ECO:0000313" key="7">
    <source>
        <dbReference type="Proteomes" id="UP000220922"/>
    </source>
</evidence>
<accession>A0A2H3KP29</accession>
<gene>
    <name evidence="6" type="ORF">A9Q02_19835</name>
</gene>
<reference evidence="6 7" key="1">
    <citation type="submission" date="2016-05" db="EMBL/GenBank/DDBJ databases">
        <authorList>
            <person name="Lavstsen T."/>
            <person name="Jespersen J.S."/>
        </authorList>
    </citation>
    <scope>NUCLEOTIDE SEQUENCE [LARGE SCALE GENOMIC DNA]</scope>
    <source>
        <strain evidence="6 7">B7-9</strain>
    </source>
</reference>